<evidence type="ECO:0000313" key="2">
    <source>
        <dbReference type="Proteomes" id="UP001154078"/>
    </source>
</evidence>
<dbReference type="OrthoDB" id="278212at2759"/>
<accession>A0A9P0ASB0</accession>
<dbReference type="InterPro" id="IPR036561">
    <property type="entry name" value="MAM33_sf"/>
</dbReference>
<gene>
    <name evidence="1" type="ORF">MELIAE_LOCUS1198</name>
</gene>
<name>A0A9P0ASB0_BRAAE</name>
<reference evidence="1" key="1">
    <citation type="submission" date="2021-12" db="EMBL/GenBank/DDBJ databases">
        <authorList>
            <person name="King R."/>
        </authorList>
    </citation>
    <scope>NUCLEOTIDE SEQUENCE</scope>
</reference>
<keyword evidence="2" id="KW-1185">Reference proteome</keyword>
<protein>
    <submittedName>
        <fullName evidence="1">Uncharacterized protein</fullName>
    </submittedName>
</protein>
<dbReference type="SUPFAM" id="SSF54529">
    <property type="entry name" value="Mitochondrial glycoprotein MAM33-like"/>
    <property type="match status" value="1"/>
</dbReference>
<evidence type="ECO:0000313" key="1">
    <source>
        <dbReference type="EMBL" id="CAH0547155.1"/>
    </source>
</evidence>
<proteinExistence type="predicted"/>
<dbReference type="AlphaFoldDB" id="A0A9P0ASB0"/>
<dbReference type="Proteomes" id="UP001154078">
    <property type="component" value="Chromosome 1"/>
</dbReference>
<sequence length="126" mass="14207">MNNILKLVTRINGIRLFLHPGNNVVHKINAQQRQIARNLWYMCNSKNGITTFAENKHSNLCSCGCNMTKHGVHSKGERELVEFLTEEILAEKKAQKVKTVPTELDGFKANLNGAEVTLTKTIDNEM</sequence>
<organism evidence="1 2">
    <name type="scientific">Brassicogethes aeneus</name>
    <name type="common">Rape pollen beetle</name>
    <name type="synonym">Meligethes aeneus</name>
    <dbReference type="NCBI Taxonomy" id="1431903"/>
    <lineage>
        <taxon>Eukaryota</taxon>
        <taxon>Metazoa</taxon>
        <taxon>Ecdysozoa</taxon>
        <taxon>Arthropoda</taxon>
        <taxon>Hexapoda</taxon>
        <taxon>Insecta</taxon>
        <taxon>Pterygota</taxon>
        <taxon>Neoptera</taxon>
        <taxon>Endopterygota</taxon>
        <taxon>Coleoptera</taxon>
        <taxon>Polyphaga</taxon>
        <taxon>Cucujiformia</taxon>
        <taxon>Nitidulidae</taxon>
        <taxon>Meligethinae</taxon>
        <taxon>Brassicogethes</taxon>
    </lineage>
</organism>
<dbReference type="Gene3D" id="3.10.280.10">
    <property type="entry name" value="Mitochondrial glycoprotein"/>
    <property type="match status" value="1"/>
</dbReference>
<dbReference type="EMBL" id="OV121132">
    <property type="protein sequence ID" value="CAH0547155.1"/>
    <property type="molecule type" value="Genomic_DNA"/>
</dbReference>